<protein>
    <submittedName>
        <fullName evidence="1">Uncharacterized protein</fullName>
    </submittedName>
</protein>
<name>A0A645HE10_9ZZZZ</name>
<gene>
    <name evidence="1" type="ORF">SDC9_184791</name>
</gene>
<sequence length="88" mass="9766">MIKYFLPQLNGRDIHGLVQESQIRLFGVNQKINPIECHPAIIANDPATAISIRQPGYYPQPAGNFHFGRIDGKYPVIMGTAVNGEEFA</sequence>
<dbReference type="AlphaFoldDB" id="A0A645HE10"/>
<dbReference type="EMBL" id="VSSQ01091827">
    <property type="protein sequence ID" value="MPN37275.1"/>
    <property type="molecule type" value="Genomic_DNA"/>
</dbReference>
<organism evidence="1">
    <name type="scientific">bioreactor metagenome</name>
    <dbReference type="NCBI Taxonomy" id="1076179"/>
    <lineage>
        <taxon>unclassified sequences</taxon>
        <taxon>metagenomes</taxon>
        <taxon>ecological metagenomes</taxon>
    </lineage>
</organism>
<accession>A0A645HE10</accession>
<reference evidence="1" key="1">
    <citation type="submission" date="2019-08" db="EMBL/GenBank/DDBJ databases">
        <authorList>
            <person name="Kucharzyk K."/>
            <person name="Murdoch R.W."/>
            <person name="Higgins S."/>
            <person name="Loffler F."/>
        </authorList>
    </citation>
    <scope>NUCLEOTIDE SEQUENCE</scope>
</reference>
<comment type="caution">
    <text evidence="1">The sequence shown here is derived from an EMBL/GenBank/DDBJ whole genome shotgun (WGS) entry which is preliminary data.</text>
</comment>
<evidence type="ECO:0000313" key="1">
    <source>
        <dbReference type="EMBL" id="MPN37275.1"/>
    </source>
</evidence>
<proteinExistence type="predicted"/>